<organism evidence="3 4">
    <name type="scientific">Nocardiopsis sinuspersici</name>
    <dbReference type="NCBI Taxonomy" id="501010"/>
    <lineage>
        <taxon>Bacteria</taxon>
        <taxon>Bacillati</taxon>
        <taxon>Actinomycetota</taxon>
        <taxon>Actinomycetes</taxon>
        <taxon>Streptosporangiales</taxon>
        <taxon>Nocardiopsidaceae</taxon>
        <taxon>Nocardiopsis</taxon>
    </lineage>
</organism>
<dbReference type="Gene3D" id="1.10.1660.10">
    <property type="match status" value="1"/>
</dbReference>
<dbReference type="InterPro" id="IPR009061">
    <property type="entry name" value="DNA-bd_dom_put_sf"/>
</dbReference>
<accession>A0A1V3C8C5</accession>
<keyword evidence="4" id="KW-1185">Reference proteome</keyword>
<evidence type="ECO:0000259" key="2">
    <source>
        <dbReference type="PROSITE" id="PS50937"/>
    </source>
</evidence>
<name>A0A1V3C8C5_9ACTN</name>
<dbReference type="GO" id="GO:0003677">
    <property type="term" value="F:DNA binding"/>
    <property type="evidence" value="ECO:0007669"/>
    <property type="project" value="UniProtKB-KW"/>
</dbReference>
<dbReference type="GO" id="GO:0003700">
    <property type="term" value="F:DNA-binding transcription factor activity"/>
    <property type="evidence" value="ECO:0007669"/>
    <property type="project" value="InterPro"/>
</dbReference>
<dbReference type="OrthoDB" id="3387956at2"/>
<sequence length="97" mass="10234">MTEPGSGSARGLYTISVAAELAGIAPQSLRSYEERGLVAPARTDGGTRMYSDDDIARLRRVAELAAQGVNLAGIGRILDLEDENTRLRGDSSAAGRE</sequence>
<dbReference type="SUPFAM" id="SSF46955">
    <property type="entry name" value="Putative DNA-binding domain"/>
    <property type="match status" value="1"/>
</dbReference>
<dbReference type="InterPro" id="IPR000551">
    <property type="entry name" value="MerR-type_HTH_dom"/>
</dbReference>
<evidence type="ECO:0000313" key="4">
    <source>
        <dbReference type="Proteomes" id="UP000189004"/>
    </source>
</evidence>
<dbReference type="PRINTS" id="PR00040">
    <property type="entry name" value="HTHMERR"/>
</dbReference>
<feature type="domain" description="HTH merR-type" evidence="2">
    <location>
        <begin position="12"/>
        <end position="80"/>
    </location>
</feature>
<dbReference type="Pfam" id="PF13411">
    <property type="entry name" value="MerR_1"/>
    <property type="match status" value="1"/>
</dbReference>
<dbReference type="PROSITE" id="PS50937">
    <property type="entry name" value="HTH_MERR_2"/>
    <property type="match status" value="1"/>
</dbReference>
<dbReference type="EMBL" id="MCOK01000001">
    <property type="protein sequence ID" value="OOC56908.1"/>
    <property type="molecule type" value="Genomic_DNA"/>
</dbReference>
<proteinExistence type="predicted"/>
<dbReference type="PANTHER" id="PTHR30204:SF58">
    <property type="entry name" value="HTH-TYPE TRANSCRIPTIONAL REGULATOR YFMP"/>
    <property type="match status" value="1"/>
</dbReference>
<evidence type="ECO:0000313" key="3">
    <source>
        <dbReference type="EMBL" id="OOC56908.1"/>
    </source>
</evidence>
<dbReference type="PROSITE" id="PS00552">
    <property type="entry name" value="HTH_MERR_1"/>
    <property type="match status" value="1"/>
</dbReference>
<reference evidence="4" key="1">
    <citation type="submission" date="2016-08" db="EMBL/GenBank/DDBJ databases">
        <authorList>
            <person name="Tokovenko B."/>
            <person name="Kalinowski J."/>
        </authorList>
    </citation>
    <scope>NUCLEOTIDE SEQUENCE [LARGE SCALE GENOMIC DNA]</scope>
    <source>
        <strain evidence="4">UTMC102</strain>
    </source>
</reference>
<dbReference type="STRING" id="501010.NOSIN_01745"/>
<evidence type="ECO:0000256" key="1">
    <source>
        <dbReference type="ARBA" id="ARBA00023125"/>
    </source>
</evidence>
<keyword evidence="1" id="KW-0238">DNA-binding</keyword>
<protein>
    <submittedName>
        <fullName evidence="3">MerR family transcriptional regulator</fullName>
    </submittedName>
</protein>
<dbReference type="AlphaFoldDB" id="A0A1V3C8C5"/>
<dbReference type="RefSeq" id="WP_077693341.1">
    <property type="nucleotide sequence ID" value="NZ_MCOK01000001.1"/>
</dbReference>
<dbReference type="InterPro" id="IPR047057">
    <property type="entry name" value="MerR_fam"/>
</dbReference>
<dbReference type="SMART" id="SM00422">
    <property type="entry name" value="HTH_MERR"/>
    <property type="match status" value="1"/>
</dbReference>
<comment type="caution">
    <text evidence="3">The sequence shown here is derived from an EMBL/GenBank/DDBJ whole genome shotgun (WGS) entry which is preliminary data.</text>
</comment>
<dbReference type="PANTHER" id="PTHR30204">
    <property type="entry name" value="REDOX-CYCLING DRUG-SENSING TRANSCRIPTIONAL ACTIVATOR SOXR"/>
    <property type="match status" value="1"/>
</dbReference>
<dbReference type="Proteomes" id="UP000189004">
    <property type="component" value="Unassembled WGS sequence"/>
</dbReference>
<gene>
    <name evidence="3" type="ORF">NOSIN_01745</name>
</gene>